<evidence type="ECO:0000256" key="1">
    <source>
        <dbReference type="ARBA" id="ARBA00004141"/>
    </source>
</evidence>
<feature type="compositionally biased region" description="Low complexity" evidence="6">
    <location>
        <begin position="140"/>
        <end position="161"/>
    </location>
</feature>
<accession>A0A5E8C5E3</accession>
<evidence type="ECO:0000256" key="5">
    <source>
        <dbReference type="ARBA" id="ARBA00023136"/>
    </source>
</evidence>
<dbReference type="EMBL" id="CABVLU010000005">
    <property type="protein sequence ID" value="VVT58612.1"/>
    <property type="molecule type" value="Genomic_DNA"/>
</dbReference>
<dbReference type="CDD" id="cd01115">
    <property type="entry name" value="SLC13_permease"/>
    <property type="match status" value="1"/>
</dbReference>
<feature type="compositionally biased region" description="Polar residues" evidence="6">
    <location>
        <begin position="168"/>
        <end position="188"/>
    </location>
</feature>
<feature type="domain" description="SPX" evidence="8">
    <location>
        <begin position="1"/>
        <end position="337"/>
    </location>
</feature>
<keyword evidence="10" id="KW-1185">Reference proteome</keyword>
<reference evidence="9 10" key="1">
    <citation type="submission" date="2019-09" db="EMBL/GenBank/DDBJ databases">
        <authorList>
            <person name="Brejova B."/>
        </authorList>
    </citation>
    <scope>NUCLEOTIDE SEQUENCE [LARGE SCALE GENOMIC DNA]</scope>
</reference>
<gene>
    <name evidence="9" type="ORF">SAPINGB_P006296</name>
</gene>
<dbReference type="OrthoDB" id="10260443at2759"/>
<evidence type="ECO:0000256" key="7">
    <source>
        <dbReference type="SAM" id="Phobius"/>
    </source>
</evidence>
<feature type="transmembrane region" description="Helical" evidence="7">
    <location>
        <begin position="656"/>
        <end position="679"/>
    </location>
</feature>
<organism evidence="9 10">
    <name type="scientific">Magnusiomyces paraingens</name>
    <dbReference type="NCBI Taxonomy" id="2606893"/>
    <lineage>
        <taxon>Eukaryota</taxon>
        <taxon>Fungi</taxon>
        <taxon>Dikarya</taxon>
        <taxon>Ascomycota</taxon>
        <taxon>Saccharomycotina</taxon>
        <taxon>Dipodascomycetes</taxon>
        <taxon>Dipodascales</taxon>
        <taxon>Dipodascaceae</taxon>
        <taxon>Magnusiomyces</taxon>
    </lineage>
</organism>
<feature type="transmembrane region" description="Helical" evidence="7">
    <location>
        <begin position="754"/>
        <end position="773"/>
    </location>
</feature>
<feature type="transmembrane region" description="Helical" evidence="7">
    <location>
        <begin position="490"/>
        <end position="510"/>
    </location>
</feature>
<feature type="transmembrane region" description="Helical" evidence="7">
    <location>
        <begin position="572"/>
        <end position="605"/>
    </location>
</feature>
<dbReference type="Pfam" id="PF03600">
    <property type="entry name" value="CitMHS"/>
    <property type="match status" value="1"/>
</dbReference>
<evidence type="ECO:0000256" key="6">
    <source>
        <dbReference type="SAM" id="MobiDB-lite"/>
    </source>
</evidence>
<dbReference type="PROSITE" id="PS51382">
    <property type="entry name" value="SPX"/>
    <property type="match status" value="1"/>
</dbReference>
<dbReference type="RefSeq" id="XP_031856898.1">
    <property type="nucleotide sequence ID" value="XM_032001007.1"/>
</dbReference>
<dbReference type="InterPro" id="IPR004331">
    <property type="entry name" value="SPX_dom"/>
</dbReference>
<dbReference type="GO" id="GO:0005315">
    <property type="term" value="F:phosphate transmembrane transporter activity"/>
    <property type="evidence" value="ECO:0007669"/>
    <property type="project" value="TreeGrafter"/>
</dbReference>
<dbReference type="GO" id="GO:0005886">
    <property type="term" value="C:plasma membrane"/>
    <property type="evidence" value="ECO:0007669"/>
    <property type="project" value="TreeGrafter"/>
</dbReference>
<proteinExistence type="predicted"/>
<sequence length="910" mass="99246">MRFDESLRYNTVPEWTAKYIDYSALKRLIYSLEKLSVRRMQGSDDTEHTALIHGPSGSATTDFDPSQTFTRRLDTELHKINEFYTDTEEKFFSDLDQLIEDHQHYLDELADPHKELSDDSDDDLELNHHHPAAIAIASGASGATAASSGTPGTPTTATGATVRPPFSRQASQLGIPPSSANSVLSASPGTFAGSYTRRSSYDGSRATSPVRAYRSHHHSRTHSVDETDFTSRVRLPSNSSSSVSPGNRRSLSVSTGAGNRTGSRQRSFSVFGFGNSLPDAPHWPDDTAISLKIRATNLFVSLSELRSYVQLNKTGFSKALKKFDKTLNTSLRQRYLDQILSKTYVFSLGTEEHLNVRIREVVSIYSNLVTDGDDAAGLVQLQAHLRERVVFDRNTVWRDQMEINRIAHATPVVKDVKLQGETDNDEDKVVYYTILGHQVPSWIFNASAIKLFVIGIIFFALLNTNTLDSVPQNRCLAVVVTASLLWATEAMPLFVTSLLVPLLVICLRIPCDADGNPMTASDASKFIFSQMWSSVIMLLLGGFTLAAALSKYNIAKMLATFILSRAGTNPKVVLLALMFVSTFLSMWISNVAAPVLCFSIAQPLLRTLPTGSKFAKGIILGIALASNVGGMASPIASPQNIIALENMTPAPTWGQWFAVAIPVCIISNILIWALLVITFKPGKNVKVTAPIRIVNETFGFTQWFISIVTIITIILWCFSHQLEPYVGEMGVLALFPIVIFFGSKILSSDDFNNFLWTIIALAMGGIALGKAVSTSGLLTTVAHGIEQHVIKGLGVFGVLVVFGFLILIVATFVSHTVAALIILPLISSIGARMDDPHPRLLVMGAAFLCSAAMGLPTSGFPNVTAICMVDEFGRPYLTVGNFISRGVPASILAYLIIVTLGYLIMRSLGY</sequence>
<feature type="compositionally biased region" description="Polar residues" evidence="6">
    <location>
        <begin position="196"/>
        <end position="207"/>
    </location>
</feature>
<feature type="transmembrane region" description="Helical" evidence="7">
    <location>
        <begin position="442"/>
        <end position="462"/>
    </location>
</feature>
<dbReference type="PANTHER" id="PTHR10283:SF92">
    <property type="entry name" value="LOW-AFFINITY PHOSPHATE TRANSPORTER PHO91"/>
    <property type="match status" value="1"/>
</dbReference>
<feature type="transmembrane region" description="Helical" evidence="7">
    <location>
        <begin position="882"/>
        <end position="905"/>
    </location>
</feature>
<keyword evidence="3 7" id="KW-0812">Transmembrane</keyword>
<dbReference type="Proteomes" id="UP000398389">
    <property type="component" value="Unassembled WGS sequence"/>
</dbReference>
<dbReference type="GO" id="GO:0006797">
    <property type="term" value="P:polyphosphate metabolic process"/>
    <property type="evidence" value="ECO:0007669"/>
    <property type="project" value="TreeGrafter"/>
</dbReference>
<feature type="compositionally biased region" description="Basic and acidic residues" evidence="6">
    <location>
        <begin position="222"/>
        <end position="231"/>
    </location>
</feature>
<keyword evidence="4 7" id="KW-1133">Transmembrane helix</keyword>
<feature type="compositionally biased region" description="Low complexity" evidence="6">
    <location>
        <begin position="232"/>
        <end position="252"/>
    </location>
</feature>
<feature type="transmembrane region" description="Helical" evidence="7">
    <location>
        <begin position="793"/>
        <end position="826"/>
    </location>
</feature>
<protein>
    <recommendedName>
        <fullName evidence="8">SPX domain-containing protein</fullName>
    </recommendedName>
</protein>
<dbReference type="InterPro" id="IPR004680">
    <property type="entry name" value="Cit_transptr-like_dom"/>
</dbReference>
<evidence type="ECO:0000259" key="8">
    <source>
        <dbReference type="PROSITE" id="PS51382"/>
    </source>
</evidence>
<feature type="transmembrane region" description="Helical" evidence="7">
    <location>
        <begin position="725"/>
        <end position="742"/>
    </location>
</feature>
<keyword evidence="5 7" id="KW-0472">Membrane</keyword>
<evidence type="ECO:0000256" key="2">
    <source>
        <dbReference type="ARBA" id="ARBA00022448"/>
    </source>
</evidence>
<feature type="transmembrane region" description="Helical" evidence="7">
    <location>
        <begin position="531"/>
        <end position="552"/>
    </location>
</feature>
<dbReference type="AlphaFoldDB" id="A0A5E8C5E3"/>
<keyword evidence="2" id="KW-0813">Transport</keyword>
<evidence type="ECO:0000256" key="3">
    <source>
        <dbReference type="ARBA" id="ARBA00022692"/>
    </source>
</evidence>
<feature type="transmembrane region" description="Helical" evidence="7">
    <location>
        <begin position="700"/>
        <end position="719"/>
    </location>
</feature>
<dbReference type="Pfam" id="PF03105">
    <property type="entry name" value="SPX"/>
    <property type="match status" value="2"/>
</dbReference>
<evidence type="ECO:0000313" key="10">
    <source>
        <dbReference type="Proteomes" id="UP000398389"/>
    </source>
</evidence>
<evidence type="ECO:0000313" key="9">
    <source>
        <dbReference type="EMBL" id="VVT58612.1"/>
    </source>
</evidence>
<dbReference type="CDD" id="cd14478">
    <property type="entry name" value="SPX_PHO87_PHO90_like"/>
    <property type="match status" value="1"/>
</dbReference>
<dbReference type="GeneID" id="43585107"/>
<feature type="compositionally biased region" description="Polar residues" evidence="6">
    <location>
        <begin position="253"/>
        <end position="263"/>
    </location>
</feature>
<dbReference type="PANTHER" id="PTHR10283">
    <property type="entry name" value="SOLUTE CARRIER FAMILY 13 MEMBER"/>
    <property type="match status" value="1"/>
</dbReference>
<comment type="subcellular location">
    <subcellularLocation>
        <location evidence="1">Membrane</location>
        <topology evidence="1">Multi-pass membrane protein</topology>
    </subcellularLocation>
</comment>
<evidence type="ECO:0000256" key="4">
    <source>
        <dbReference type="ARBA" id="ARBA00022989"/>
    </source>
</evidence>
<feature type="transmembrane region" description="Helical" evidence="7">
    <location>
        <begin position="617"/>
        <end position="636"/>
    </location>
</feature>
<dbReference type="GO" id="GO:0006817">
    <property type="term" value="P:phosphate ion transport"/>
    <property type="evidence" value="ECO:0007669"/>
    <property type="project" value="TreeGrafter"/>
</dbReference>
<feature type="region of interest" description="Disordered" evidence="6">
    <location>
        <begin position="140"/>
        <end position="263"/>
    </location>
</feature>
<name>A0A5E8C5E3_9ASCO</name>
<feature type="transmembrane region" description="Helical" evidence="7">
    <location>
        <begin position="838"/>
        <end position="855"/>
    </location>
</feature>